<feature type="compositionally biased region" description="Polar residues" evidence="2">
    <location>
        <begin position="1215"/>
        <end position="1228"/>
    </location>
</feature>
<comment type="caution">
    <text evidence="3">The sequence shown here is derived from an EMBL/GenBank/DDBJ whole genome shotgun (WGS) entry which is preliminary data.</text>
</comment>
<feature type="compositionally biased region" description="Polar residues" evidence="2">
    <location>
        <begin position="566"/>
        <end position="578"/>
    </location>
</feature>
<feature type="region of interest" description="Disordered" evidence="2">
    <location>
        <begin position="747"/>
        <end position="879"/>
    </location>
</feature>
<evidence type="ECO:0000256" key="1">
    <source>
        <dbReference type="SAM" id="Coils"/>
    </source>
</evidence>
<feature type="region of interest" description="Disordered" evidence="2">
    <location>
        <begin position="1"/>
        <end position="76"/>
    </location>
</feature>
<feature type="compositionally biased region" description="Polar residues" evidence="2">
    <location>
        <begin position="991"/>
        <end position="1003"/>
    </location>
</feature>
<feature type="compositionally biased region" description="Basic and acidic residues" evidence="2">
    <location>
        <begin position="1118"/>
        <end position="1139"/>
    </location>
</feature>
<evidence type="ECO:0000313" key="3">
    <source>
        <dbReference type="EMBL" id="KAH3665925.1"/>
    </source>
</evidence>
<reference evidence="3" key="1">
    <citation type="journal article" date="2021" name="Open Biol.">
        <title>Shared evolutionary footprints suggest mitochondrial oxidative damage underlies multiple complex I losses in fungi.</title>
        <authorList>
            <person name="Schikora-Tamarit M.A."/>
            <person name="Marcet-Houben M."/>
            <person name="Nosek J."/>
            <person name="Gabaldon T."/>
        </authorList>
    </citation>
    <scope>NUCLEOTIDE SEQUENCE</scope>
    <source>
        <strain evidence="3">CBS6075</strain>
    </source>
</reference>
<feature type="compositionally biased region" description="Polar residues" evidence="2">
    <location>
        <begin position="1241"/>
        <end position="1256"/>
    </location>
</feature>
<feature type="compositionally biased region" description="Polar residues" evidence="2">
    <location>
        <begin position="1100"/>
        <end position="1115"/>
    </location>
</feature>
<feature type="compositionally biased region" description="Acidic residues" evidence="2">
    <location>
        <begin position="145"/>
        <end position="162"/>
    </location>
</feature>
<feature type="region of interest" description="Disordered" evidence="2">
    <location>
        <begin position="666"/>
        <end position="729"/>
    </location>
</feature>
<proteinExistence type="predicted"/>
<feature type="compositionally biased region" description="Basic and acidic residues" evidence="2">
    <location>
        <begin position="747"/>
        <end position="767"/>
    </location>
</feature>
<feature type="compositionally biased region" description="Polar residues" evidence="2">
    <location>
        <begin position="263"/>
        <end position="273"/>
    </location>
</feature>
<feature type="compositionally biased region" description="Low complexity" evidence="2">
    <location>
        <begin position="359"/>
        <end position="373"/>
    </location>
</feature>
<feature type="compositionally biased region" description="Polar residues" evidence="2">
    <location>
        <begin position="814"/>
        <end position="826"/>
    </location>
</feature>
<protein>
    <submittedName>
        <fullName evidence="3">Uncharacterized protein</fullName>
    </submittedName>
</protein>
<feature type="region of interest" description="Disordered" evidence="2">
    <location>
        <begin position="1198"/>
        <end position="1256"/>
    </location>
</feature>
<feature type="compositionally biased region" description="Polar residues" evidence="2">
    <location>
        <begin position="1"/>
        <end position="15"/>
    </location>
</feature>
<feature type="region of interest" description="Disordered" evidence="2">
    <location>
        <begin position="229"/>
        <end position="592"/>
    </location>
</feature>
<feature type="compositionally biased region" description="Polar residues" evidence="2">
    <location>
        <begin position="782"/>
        <end position="792"/>
    </location>
</feature>
<feature type="compositionally biased region" description="Basic and acidic residues" evidence="2">
    <location>
        <begin position="841"/>
        <end position="850"/>
    </location>
</feature>
<feature type="compositionally biased region" description="Basic and acidic residues" evidence="2">
    <location>
        <begin position="456"/>
        <end position="466"/>
    </location>
</feature>
<dbReference type="Proteomes" id="UP000769157">
    <property type="component" value="Unassembled WGS sequence"/>
</dbReference>
<feature type="compositionally biased region" description="Low complexity" evidence="2">
    <location>
        <begin position="116"/>
        <end position="129"/>
    </location>
</feature>
<feature type="region of interest" description="Disordered" evidence="2">
    <location>
        <begin position="930"/>
        <end position="954"/>
    </location>
</feature>
<gene>
    <name evidence="3" type="ORF">OGAPHI_004114</name>
</gene>
<dbReference type="RefSeq" id="XP_046061129.1">
    <property type="nucleotide sequence ID" value="XM_046205157.1"/>
</dbReference>
<feature type="compositionally biased region" description="Polar residues" evidence="2">
    <location>
        <begin position="1030"/>
        <end position="1051"/>
    </location>
</feature>
<feature type="coiled-coil region" evidence="1">
    <location>
        <begin position="1381"/>
        <end position="1501"/>
    </location>
</feature>
<feature type="compositionally biased region" description="Low complexity" evidence="2">
    <location>
        <begin position="59"/>
        <end position="70"/>
    </location>
</feature>
<reference evidence="3" key="2">
    <citation type="submission" date="2021-01" db="EMBL/GenBank/DDBJ databases">
        <authorList>
            <person name="Schikora-Tamarit M.A."/>
        </authorList>
    </citation>
    <scope>NUCLEOTIDE SEQUENCE</scope>
    <source>
        <strain evidence="3">CBS6075</strain>
    </source>
</reference>
<keyword evidence="4" id="KW-1185">Reference proteome</keyword>
<feature type="compositionally biased region" description="Polar residues" evidence="2">
    <location>
        <begin position="703"/>
        <end position="719"/>
    </location>
</feature>
<feature type="compositionally biased region" description="Polar residues" evidence="2">
    <location>
        <begin position="421"/>
        <end position="439"/>
    </location>
</feature>
<accession>A0A9P8P642</accession>
<feature type="compositionally biased region" description="Low complexity" evidence="2">
    <location>
        <begin position="313"/>
        <end position="351"/>
    </location>
</feature>
<organism evidence="3 4">
    <name type="scientific">Ogataea philodendri</name>
    <dbReference type="NCBI Taxonomy" id="1378263"/>
    <lineage>
        <taxon>Eukaryota</taxon>
        <taxon>Fungi</taxon>
        <taxon>Dikarya</taxon>
        <taxon>Ascomycota</taxon>
        <taxon>Saccharomycotina</taxon>
        <taxon>Pichiomycetes</taxon>
        <taxon>Pichiales</taxon>
        <taxon>Pichiaceae</taxon>
        <taxon>Ogataea</taxon>
    </lineage>
</organism>
<dbReference type="GeneID" id="70236079"/>
<feature type="region of interest" description="Disordered" evidence="2">
    <location>
        <begin position="991"/>
        <end position="1075"/>
    </location>
</feature>
<dbReference type="OrthoDB" id="3993678at2759"/>
<feature type="region of interest" description="Disordered" evidence="2">
    <location>
        <begin position="106"/>
        <end position="129"/>
    </location>
</feature>
<feature type="region of interest" description="Disordered" evidence="2">
    <location>
        <begin position="141"/>
        <end position="209"/>
    </location>
</feature>
<keyword evidence="1" id="KW-0175">Coiled coil</keyword>
<evidence type="ECO:0000313" key="4">
    <source>
        <dbReference type="Proteomes" id="UP000769157"/>
    </source>
</evidence>
<feature type="compositionally biased region" description="Polar residues" evidence="2">
    <location>
        <begin position="374"/>
        <end position="384"/>
    </location>
</feature>
<feature type="region of interest" description="Disordered" evidence="2">
    <location>
        <begin position="1095"/>
        <end position="1170"/>
    </location>
</feature>
<evidence type="ECO:0000256" key="2">
    <source>
        <dbReference type="SAM" id="MobiDB-lite"/>
    </source>
</evidence>
<dbReference type="EMBL" id="JAEUBE010000295">
    <property type="protein sequence ID" value="KAH3665925.1"/>
    <property type="molecule type" value="Genomic_DNA"/>
</dbReference>
<name>A0A9P8P642_9ASCO</name>
<sequence length="1515" mass="167678">MDQAMLVSNRSSQNVVDGVPRSGMSKALDQSAFIDVRHERPIQPNSRPMTQPGPPSQYYPPGSYQGYQQPLSGSYQAPYQRQDVYMQGPPQADYYGRVPNVAPPRMRNNYAGYGGSQSRRGSLASNSSSSVNKFFKRGMKFGKGDDDDDGMGEGDADVEVDTSTESVSFDDLKHIRGGGRYGNGSSSLDTQPYIPTLSNKPKGPNGQLSNVQYRKQMTHQKKMMASQAANMGKGPPRAMSMQSAGPGPGYPTGRMGYDPRAMSMQSRPPQFNQYPGYDMSNAPPPKAMSMTSRYSASGFRPGQQNFAPQPMSYGGQPQMAPMQQPYPARPGYVPQQPVSYPQQIRQTQQVPPSQPFQPIPQAQIQAQPDQQIQSLPYVQSQQARSVGPLKPEPSTRDPISENGGVTEPQVEAAVQPPSPVKSESSVITEPFQPINSSKGRLNKYVFADSDDEQDDEPVREMNASREEDYEEEEAQIQQPQAEVAEQEKFVTPQEPETLERKLEPTDIPAEEDLSKSAETLHGTQERFSPAKSVASTSTRRQTEPDEQSTRQSSYYSEQVRMPSGSEPASSMYSVTSSHESNEKPRVASAQIYQLAHESTTQQDVFTTATELPIDEEDGGFEEPRTANRFEQYESSKNNSNSTLQAFEAPHSVTDQCDSFSFDSISKTPQHSVIENGEIEREVAGDHTNNSSISDKVESFVPETKQSPQSKRTSQGQPPSHISRDDSYLETYQAYGYGDLSSIHSKSSEIEKVPVNRSLDEQQPKNEEPASSNLANEVPPPTGTASKATQAPAQVQGPRPYRSMLFADDVKNDSNKPSNASHQSSFASLKARSRKPPPKPLPIEKEEDIGPQKKSPFLGFKEAFSKPVSASGSPKLPNAKHFLKKISRKKREEEEPISAPAQPDVSYKVIGASAKSAQNSGYAHNYHGLTINLPPQDPSSPMKNKKLPKTPITPSDSLMNYRLTLNLANEENDYRLSRIVDMDIDENAFAQNSSIDGMNGNDTSIDSDKATPLANSSTTLDSKEDIHTKSLPVTQNQESSKLVNSHLSTPPRTKNDEDFDFVSPESRKSAKHSSQEYPEIASYPYLINKIYDSQHKGTDSALPTSNGRKSPETLSYRNGFDEPVKEEREIKKVPAEKEVRPFSTRSNDKLPPVPVSETKSVESKAMDNASALEPEANSTFLSEFNAKPVSPEKKSAVLLAPASRSVSPEKRPVDYPSQSTSAGSSTVGTRSDRSLNGGLAPQSHQGSKGLTDSVPNAQITPVFTPTQLGLFNSNQELFNELQIVSGELAGSISREIKLQHKLGSHNIPLETEGVDEQSKIDKLVEQLADERRKRFAVEEFLAQQYNKGFDIEDLKNRVYNNSDMRHQIFQLTEEKNLSKSKFEILEQEHSELKSKLEKALSENKELTSKTIPQLKNQLQVMENSVSASHNESLLNELKQLKIEKNRLKSQLETKSNVVELESHKQELQEALKNVKAQKEMDLKMSAERIRSLESKVERLTLANGQFSQKTAEVSEE</sequence>